<dbReference type="AlphaFoldDB" id="A0A6A3VK04"/>
<accession>A0A6A3VK04</accession>
<protein>
    <submittedName>
        <fullName evidence="2">Uncharacterized protein</fullName>
    </submittedName>
</protein>
<gene>
    <name evidence="2" type="ORF">PF002_g30870</name>
</gene>
<reference evidence="2 3" key="1">
    <citation type="submission" date="2018-08" db="EMBL/GenBank/DDBJ databases">
        <title>Genomic investigation of the strawberry pathogen Phytophthora fragariae indicates pathogenicity is determined by transcriptional variation in three key races.</title>
        <authorList>
            <person name="Adams T.M."/>
            <person name="Armitage A.D."/>
            <person name="Sobczyk M.K."/>
            <person name="Bates H.J."/>
            <person name="Dunwell J.M."/>
            <person name="Nellist C.F."/>
            <person name="Harrison R.J."/>
        </authorList>
    </citation>
    <scope>NUCLEOTIDE SEQUENCE [LARGE SCALE GENOMIC DNA]</scope>
    <source>
        <strain evidence="2 3">BC-1</strain>
    </source>
</reference>
<comment type="caution">
    <text evidence="2">The sequence shown here is derived from an EMBL/GenBank/DDBJ whole genome shotgun (WGS) entry which is preliminary data.</text>
</comment>
<dbReference type="Proteomes" id="UP000440367">
    <property type="component" value="Unassembled WGS sequence"/>
</dbReference>
<feature type="region of interest" description="Disordered" evidence="1">
    <location>
        <begin position="1"/>
        <end position="58"/>
    </location>
</feature>
<evidence type="ECO:0000313" key="2">
    <source>
        <dbReference type="EMBL" id="KAE9167479.1"/>
    </source>
</evidence>
<feature type="non-terminal residue" evidence="2">
    <location>
        <position position="58"/>
    </location>
</feature>
<evidence type="ECO:0000313" key="3">
    <source>
        <dbReference type="Proteomes" id="UP000440367"/>
    </source>
</evidence>
<organism evidence="2 3">
    <name type="scientific">Phytophthora fragariae</name>
    <dbReference type="NCBI Taxonomy" id="53985"/>
    <lineage>
        <taxon>Eukaryota</taxon>
        <taxon>Sar</taxon>
        <taxon>Stramenopiles</taxon>
        <taxon>Oomycota</taxon>
        <taxon>Peronosporomycetes</taxon>
        <taxon>Peronosporales</taxon>
        <taxon>Peronosporaceae</taxon>
        <taxon>Phytophthora</taxon>
    </lineage>
</organism>
<sequence>MESSNADDRPHQRPRFNPEGTAWDMPNNQGQAQPQGTDQTPPEPAPPGQSAPGISFEF</sequence>
<name>A0A6A3VK04_9STRA</name>
<dbReference type="EMBL" id="QXGD01005091">
    <property type="protein sequence ID" value="KAE9167479.1"/>
    <property type="molecule type" value="Genomic_DNA"/>
</dbReference>
<proteinExistence type="predicted"/>
<feature type="compositionally biased region" description="Polar residues" evidence="1">
    <location>
        <begin position="26"/>
        <end position="40"/>
    </location>
</feature>
<evidence type="ECO:0000256" key="1">
    <source>
        <dbReference type="SAM" id="MobiDB-lite"/>
    </source>
</evidence>
<feature type="compositionally biased region" description="Basic and acidic residues" evidence="1">
    <location>
        <begin position="1"/>
        <end position="11"/>
    </location>
</feature>